<protein>
    <submittedName>
        <fullName evidence="2">Uncharacterized protein</fullName>
    </submittedName>
</protein>
<name>A0ABQ5HGA5_9ASTR</name>
<feature type="compositionally biased region" description="Gly residues" evidence="1">
    <location>
        <begin position="1"/>
        <end position="11"/>
    </location>
</feature>
<evidence type="ECO:0000313" key="2">
    <source>
        <dbReference type="EMBL" id="GJT86938.1"/>
    </source>
</evidence>
<dbReference type="Proteomes" id="UP001151760">
    <property type="component" value="Unassembled WGS sequence"/>
</dbReference>
<sequence>MLGGGRQLGGAGDREGFGGDKWCDEEVGDCGGVGTGGSRRSAFAIRLKHESLSFSFAEGIACFFVGNSYPFPYGAESHSLVSGQLQFICYSPWTFTKA</sequence>
<feature type="region of interest" description="Disordered" evidence="1">
    <location>
        <begin position="1"/>
        <end position="22"/>
    </location>
</feature>
<dbReference type="EMBL" id="BQNB010019593">
    <property type="protein sequence ID" value="GJT86938.1"/>
    <property type="molecule type" value="Genomic_DNA"/>
</dbReference>
<reference evidence="2" key="2">
    <citation type="submission" date="2022-01" db="EMBL/GenBank/DDBJ databases">
        <authorList>
            <person name="Yamashiro T."/>
            <person name="Shiraishi A."/>
            <person name="Satake H."/>
            <person name="Nakayama K."/>
        </authorList>
    </citation>
    <scope>NUCLEOTIDE SEQUENCE</scope>
</reference>
<accession>A0ABQ5HGA5</accession>
<evidence type="ECO:0000313" key="3">
    <source>
        <dbReference type="Proteomes" id="UP001151760"/>
    </source>
</evidence>
<evidence type="ECO:0000256" key="1">
    <source>
        <dbReference type="SAM" id="MobiDB-lite"/>
    </source>
</evidence>
<keyword evidence="3" id="KW-1185">Reference proteome</keyword>
<proteinExistence type="predicted"/>
<organism evidence="2 3">
    <name type="scientific">Tanacetum coccineum</name>
    <dbReference type="NCBI Taxonomy" id="301880"/>
    <lineage>
        <taxon>Eukaryota</taxon>
        <taxon>Viridiplantae</taxon>
        <taxon>Streptophyta</taxon>
        <taxon>Embryophyta</taxon>
        <taxon>Tracheophyta</taxon>
        <taxon>Spermatophyta</taxon>
        <taxon>Magnoliopsida</taxon>
        <taxon>eudicotyledons</taxon>
        <taxon>Gunneridae</taxon>
        <taxon>Pentapetalae</taxon>
        <taxon>asterids</taxon>
        <taxon>campanulids</taxon>
        <taxon>Asterales</taxon>
        <taxon>Asteraceae</taxon>
        <taxon>Asteroideae</taxon>
        <taxon>Anthemideae</taxon>
        <taxon>Anthemidinae</taxon>
        <taxon>Tanacetum</taxon>
    </lineage>
</organism>
<comment type="caution">
    <text evidence="2">The sequence shown here is derived from an EMBL/GenBank/DDBJ whole genome shotgun (WGS) entry which is preliminary data.</text>
</comment>
<feature type="compositionally biased region" description="Basic and acidic residues" evidence="1">
    <location>
        <begin position="12"/>
        <end position="22"/>
    </location>
</feature>
<gene>
    <name evidence="2" type="ORF">Tco_1068655</name>
</gene>
<reference evidence="2" key="1">
    <citation type="journal article" date="2022" name="Int. J. Mol. Sci.">
        <title>Draft Genome of Tanacetum Coccineum: Genomic Comparison of Closely Related Tanacetum-Family Plants.</title>
        <authorList>
            <person name="Yamashiro T."/>
            <person name="Shiraishi A."/>
            <person name="Nakayama K."/>
            <person name="Satake H."/>
        </authorList>
    </citation>
    <scope>NUCLEOTIDE SEQUENCE</scope>
</reference>